<evidence type="ECO:0000313" key="1">
    <source>
        <dbReference type="EMBL" id="QIS08836.1"/>
    </source>
</evidence>
<protein>
    <submittedName>
        <fullName evidence="1">Uncharacterized protein</fullName>
    </submittedName>
</protein>
<dbReference type="AlphaFoldDB" id="A0A6G9Y6Y5"/>
<dbReference type="RefSeq" id="WP_167472024.1">
    <property type="nucleotide sequence ID" value="NZ_CP046172.1"/>
</dbReference>
<keyword evidence="2" id="KW-1185">Reference proteome</keyword>
<dbReference type="EMBL" id="CP046172">
    <property type="protein sequence ID" value="QIS08836.1"/>
    <property type="molecule type" value="Genomic_DNA"/>
</dbReference>
<name>A0A6G9Y6Y5_9NOCA</name>
<sequence length="69" mass="7442">MMAVMQAGPRCTMVRVQALEIKRVAGRAVGCWPATAQVRVTGSNCVDEPILMQVNLRVGRTGVDTAITR</sequence>
<accession>A0A6G9Y6Y5</accession>
<proteinExistence type="predicted"/>
<dbReference type="Proteomes" id="UP000503540">
    <property type="component" value="Chromosome"/>
</dbReference>
<reference evidence="1 2" key="1">
    <citation type="journal article" date="2019" name="ACS Chem. Biol.">
        <title>Identification and Mobilization of a Cryptic Antibiotic Biosynthesis Gene Locus from a Human-Pathogenic Nocardia Isolate.</title>
        <authorList>
            <person name="Herisse M."/>
            <person name="Ishida K."/>
            <person name="Porter J.L."/>
            <person name="Howden B."/>
            <person name="Hertweck C."/>
            <person name="Stinear T.P."/>
            <person name="Pidot S.J."/>
        </authorList>
    </citation>
    <scope>NUCLEOTIDE SEQUENCE [LARGE SCALE GENOMIC DNA]</scope>
    <source>
        <strain evidence="1 2">AUSMDU00012717</strain>
    </source>
</reference>
<evidence type="ECO:0000313" key="2">
    <source>
        <dbReference type="Proteomes" id="UP000503540"/>
    </source>
</evidence>
<dbReference type="KEGG" id="nah:F5544_04610"/>
<organism evidence="1 2">
    <name type="scientific">Nocardia arthritidis</name>
    <dbReference type="NCBI Taxonomy" id="228602"/>
    <lineage>
        <taxon>Bacteria</taxon>
        <taxon>Bacillati</taxon>
        <taxon>Actinomycetota</taxon>
        <taxon>Actinomycetes</taxon>
        <taxon>Mycobacteriales</taxon>
        <taxon>Nocardiaceae</taxon>
        <taxon>Nocardia</taxon>
    </lineage>
</organism>
<gene>
    <name evidence="1" type="ORF">F5544_04610</name>
</gene>